<evidence type="ECO:0000313" key="7">
    <source>
        <dbReference type="Proteomes" id="UP000308000"/>
    </source>
</evidence>
<feature type="domain" description="Solute-binding protein family 5" evidence="4">
    <location>
        <begin position="73"/>
        <end position="496"/>
    </location>
</feature>
<dbReference type="PANTHER" id="PTHR30290">
    <property type="entry name" value="PERIPLASMIC BINDING COMPONENT OF ABC TRANSPORTER"/>
    <property type="match status" value="1"/>
</dbReference>
<evidence type="ECO:0000313" key="8">
    <source>
        <dbReference type="Proteomes" id="UP000536909"/>
    </source>
</evidence>
<dbReference type="CDD" id="cd08512">
    <property type="entry name" value="PBP2_NikA_DppA_OppA_like_7"/>
    <property type="match status" value="1"/>
</dbReference>
<dbReference type="RefSeq" id="WP_129117216.1">
    <property type="nucleotide sequence ID" value="NZ_BSUI01000012.1"/>
</dbReference>
<dbReference type="Proteomes" id="UP000536909">
    <property type="component" value="Unassembled WGS sequence"/>
</dbReference>
<dbReference type="PANTHER" id="PTHR30290:SF34">
    <property type="entry name" value="ABC TRANSPORTER, PERIPLASMIC OLIGO-PEPTIDE BINDING PROTEIN, PUTATIVE-RELATED"/>
    <property type="match status" value="1"/>
</dbReference>
<evidence type="ECO:0000313" key="6">
    <source>
        <dbReference type="EMBL" id="TLK32217.1"/>
    </source>
</evidence>
<dbReference type="SUPFAM" id="SSF53850">
    <property type="entry name" value="Periplasmic binding protein-like II"/>
    <property type="match status" value="1"/>
</dbReference>
<comment type="similarity">
    <text evidence="1">Belongs to the bacterial solute-binding protein 5 family.</text>
</comment>
<protein>
    <submittedName>
        <fullName evidence="6">ABC transporter substrate-binding protein</fullName>
    </submittedName>
    <submittedName>
        <fullName evidence="5">Peptide/nickel transport system substrate-binding protein</fullName>
    </submittedName>
</protein>
<dbReference type="Gene3D" id="3.90.76.10">
    <property type="entry name" value="Dipeptide-binding Protein, Domain 1"/>
    <property type="match status" value="1"/>
</dbReference>
<proteinExistence type="inferred from homology"/>
<dbReference type="Gene3D" id="3.10.105.10">
    <property type="entry name" value="Dipeptide-binding Protein, Domain 3"/>
    <property type="match status" value="1"/>
</dbReference>
<sequence length="573" mass="62412">MLKRLTVATLSLAALSGALAQQGKPDVLTSVTSGGWDPGFDPAYCWSAGCAWILNNTMETLFRKKDTDASAIEPMLAAQMPTQANGGISKDGKTYTIKLKKGLKFSDGTPLTADDVAYSFKRMLVYAAPSGPSSLLTSPLLGTEDIVTTKTPWAAIDGAVRATSPDTVVFKIKRPFAPFVSILAFPSFGIVSKAAAVGAGDWSGTVKDWQNFVGMDVAKSKFASTGLITSAPFLVERYDPGKLVVLKRNDRYWQAPAKFSRVIVQSVDDDSTRVQLLKTGDADMAERNAIPAPLLPQLQDSPNIKVDTDPPLGMSYGMFFTYKITPSDLTGSGKLDGNGIPSNFFTDKNVRTGFASAFDSTGYIKEVLQGRAVPASTLNVQGLLGYSKSNPQYKFDKARATAAFKKAFGGQLWDKGFKFTTLVGAGKTDNIRMLDIMKRGLESINPKFRMDIKEVQGSQLSALFLDHKVPLYAGAWGVDYADPHNMFQPLVGSDGFYAARTLYKNPKVDSMIEQGLVETNPAKRASLYQQLGRVVFDDVGLLPVYSPTRVRVQQKWITGRAEGDEYYYHIVKK</sequence>
<reference evidence="6 7" key="1">
    <citation type="submission" date="2019-04" db="EMBL/GenBank/DDBJ databases">
        <title>Deinococcus metalilatus MA1002 mutant No.5.</title>
        <authorList>
            <person name="Park W."/>
            <person name="Park C."/>
        </authorList>
    </citation>
    <scope>NUCLEOTIDE SEQUENCE [LARGE SCALE GENOMIC DNA]</scope>
    <source>
        <strain evidence="6 7">MA1002-m5</strain>
    </source>
</reference>
<evidence type="ECO:0000259" key="4">
    <source>
        <dbReference type="Pfam" id="PF00496"/>
    </source>
</evidence>
<evidence type="ECO:0000256" key="3">
    <source>
        <dbReference type="SAM" id="SignalP"/>
    </source>
</evidence>
<evidence type="ECO:0000313" key="5">
    <source>
        <dbReference type="EMBL" id="MBB5293527.1"/>
    </source>
</evidence>
<reference evidence="5 8" key="2">
    <citation type="submission" date="2020-08" db="EMBL/GenBank/DDBJ databases">
        <title>Genomic Encyclopedia of Type Strains, Phase IV (KMG-IV): sequencing the most valuable type-strain genomes for metagenomic binning, comparative biology and taxonomic classification.</title>
        <authorList>
            <person name="Goeker M."/>
        </authorList>
    </citation>
    <scope>NUCLEOTIDE SEQUENCE [LARGE SCALE GENOMIC DNA]</scope>
    <source>
        <strain evidence="5 8">DSM 105434</strain>
    </source>
</reference>
<dbReference type="GO" id="GO:0042597">
    <property type="term" value="C:periplasmic space"/>
    <property type="evidence" value="ECO:0007669"/>
    <property type="project" value="UniProtKB-ARBA"/>
</dbReference>
<dbReference type="PROSITE" id="PS01040">
    <property type="entry name" value="SBP_BACTERIAL_5"/>
    <property type="match status" value="1"/>
</dbReference>
<dbReference type="Gene3D" id="3.40.190.10">
    <property type="entry name" value="Periplasmic binding protein-like II"/>
    <property type="match status" value="1"/>
</dbReference>
<evidence type="ECO:0000256" key="1">
    <source>
        <dbReference type="ARBA" id="ARBA00005695"/>
    </source>
</evidence>
<dbReference type="EMBL" id="VBRC01000001">
    <property type="protein sequence ID" value="TLK32217.1"/>
    <property type="molecule type" value="Genomic_DNA"/>
</dbReference>
<dbReference type="AlphaFoldDB" id="A0AAJ5F6C1"/>
<dbReference type="Pfam" id="PF00496">
    <property type="entry name" value="SBP_bac_5"/>
    <property type="match status" value="1"/>
</dbReference>
<organism evidence="6 7">
    <name type="scientific">Deinococcus metallilatus</name>
    <dbReference type="NCBI Taxonomy" id="1211322"/>
    <lineage>
        <taxon>Bacteria</taxon>
        <taxon>Thermotogati</taxon>
        <taxon>Deinococcota</taxon>
        <taxon>Deinococci</taxon>
        <taxon>Deinococcales</taxon>
        <taxon>Deinococcaceae</taxon>
        <taxon>Deinococcus</taxon>
    </lineage>
</organism>
<accession>A0AAJ5F6C1</accession>
<dbReference type="InterPro" id="IPR039424">
    <property type="entry name" value="SBP_5"/>
</dbReference>
<dbReference type="Proteomes" id="UP000308000">
    <property type="component" value="Unassembled WGS sequence"/>
</dbReference>
<evidence type="ECO:0000256" key="2">
    <source>
        <dbReference type="ARBA" id="ARBA00022729"/>
    </source>
</evidence>
<dbReference type="GO" id="GO:0015833">
    <property type="term" value="P:peptide transport"/>
    <property type="evidence" value="ECO:0007669"/>
    <property type="project" value="TreeGrafter"/>
</dbReference>
<dbReference type="InterPro" id="IPR030678">
    <property type="entry name" value="Peptide/Ni-bd"/>
</dbReference>
<comment type="caution">
    <text evidence="6">The sequence shown here is derived from an EMBL/GenBank/DDBJ whole genome shotgun (WGS) entry which is preliminary data.</text>
</comment>
<feature type="chain" id="PRO_5042594250" evidence="3">
    <location>
        <begin position="21"/>
        <end position="573"/>
    </location>
</feature>
<name>A0AAJ5F6C1_9DEIO</name>
<gene>
    <name evidence="6" type="ORF">FCS05_01835</name>
    <name evidence="5" type="ORF">HNQ10_000340</name>
</gene>
<keyword evidence="8" id="KW-1185">Reference proteome</keyword>
<dbReference type="InterPro" id="IPR023765">
    <property type="entry name" value="SBP_5_CS"/>
</dbReference>
<dbReference type="InterPro" id="IPR000914">
    <property type="entry name" value="SBP_5_dom"/>
</dbReference>
<dbReference type="GO" id="GO:0043190">
    <property type="term" value="C:ATP-binding cassette (ABC) transporter complex"/>
    <property type="evidence" value="ECO:0007669"/>
    <property type="project" value="InterPro"/>
</dbReference>
<keyword evidence="2 3" id="KW-0732">Signal</keyword>
<feature type="signal peptide" evidence="3">
    <location>
        <begin position="1"/>
        <end position="20"/>
    </location>
</feature>
<dbReference type="PIRSF" id="PIRSF002741">
    <property type="entry name" value="MppA"/>
    <property type="match status" value="1"/>
</dbReference>
<dbReference type="GO" id="GO:1904680">
    <property type="term" value="F:peptide transmembrane transporter activity"/>
    <property type="evidence" value="ECO:0007669"/>
    <property type="project" value="TreeGrafter"/>
</dbReference>
<dbReference type="EMBL" id="JACHFV010000001">
    <property type="protein sequence ID" value="MBB5293527.1"/>
    <property type="molecule type" value="Genomic_DNA"/>
</dbReference>